<keyword evidence="15" id="KW-1185">Reference proteome</keyword>
<evidence type="ECO:0000256" key="11">
    <source>
        <dbReference type="PROSITE-ProRule" id="PRU00560"/>
    </source>
</evidence>
<dbReference type="GO" id="GO:0043138">
    <property type="term" value="F:3'-5' DNA helicase activity"/>
    <property type="evidence" value="ECO:0007669"/>
    <property type="project" value="UniProtKB-EC"/>
</dbReference>
<keyword evidence="6" id="KW-0238">DNA-binding</keyword>
<dbReference type="Proteomes" id="UP000318927">
    <property type="component" value="Chromosome"/>
</dbReference>
<keyword evidence="7" id="KW-0413">Isomerase</keyword>
<dbReference type="EC" id="5.6.2.4" evidence="9"/>
<evidence type="ECO:0000313" key="15">
    <source>
        <dbReference type="Proteomes" id="UP000318927"/>
    </source>
</evidence>
<dbReference type="EMBL" id="CP042295">
    <property type="protein sequence ID" value="QDY86736.1"/>
    <property type="molecule type" value="Genomic_DNA"/>
</dbReference>
<dbReference type="AlphaFoldDB" id="A0A5B8J6H1"/>
<dbReference type="InterPro" id="IPR014016">
    <property type="entry name" value="UvrD-like_ATP-bd"/>
</dbReference>
<dbReference type="PROSITE" id="PS51198">
    <property type="entry name" value="UVRD_HELICASE_ATP_BIND"/>
    <property type="match status" value="1"/>
</dbReference>
<dbReference type="GO" id="GO:0005829">
    <property type="term" value="C:cytosol"/>
    <property type="evidence" value="ECO:0007669"/>
    <property type="project" value="TreeGrafter"/>
</dbReference>
<organism evidence="14 15">
    <name type="scientific">Mycoplasma anserisalpingitidis</name>
    <dbReference type="NCBI Taxonomy" id="519450"/>
    <lineage>
        <taxon>Bacteria</taxon>
        <taxon>Bacillati</taxon>
        <taxon>Mycoplasmatota</taxon>
        <taxon>Mollicutes</taxon>
        <taxon>Mycoplasmataceae</taxon>
        <taxon>Mycoplasma</taxon>
    </lineage>
</organism>
<evidence type="ECO:0000256" key="4">
    <source>
        <dbReference type="ARBA" id="ARBA00022806"/>
    </source>
</evidence>
<keyword evidence="5 11" id="KW-0067">ATP-binding</keyword>
<evidence type="ECO:0000259" key="12">
    <source>
        <dbReference type="PROSITE" id="PS51198"/>
    </source>
</evidence>
<dbReference type="InterPro" id="IPR013986">
    <property type="entry name" value="DExx_box_DNA_helicase_dom_sf"/>
</dbReference>
<dbReference type="CDD" id="cd17932">
    <property type="entry name" value="DEXQc_UvrD"/>
    <property type="match status" value="1"/>
</dbReference>
<dbReference type="InterPro" id="IPR014017">
    <property type="entry name" value="DNA_helicase_UvrD-like_C"/>
</dbReference>
<evidence type="ECO:0000313" key="14">
    <source>
        <dbReference type="EMBL" id="QDY86736.1"/>
    </source>
</evidence>
<comment type="catalytic activity">
    <reaction evidence="8">
        <text>Couples ATP hydrolysis with the unwinding of duplex DNA by translocating in the 3'-5' direction.</text>
        <dbReference type="EC" id="5.6.2.4"/>
    </reaction>
</comment>
<reference evidence="14 15" key="1">
    <citation type="journal article" date="2019" name="Microbiol. Resour. Announc.">
        <title>Complete Genome Sequences of Three Mycoplasma anserisalpingitis (Mycoplasma sp. 1220) Strains.</title>
        <authorList>
            <person name="Grozner D."/>
            <person name="Forro B."/>
            <person name="Kovacs A.B."/>
            <person name="Marton S."/>
            <person name="Banyai K."/>
            <person name="Kreizinger Z."/>
            <person name="Sulyok K.M."/>
            <person name="Gyuranecz M."/>
        </authorList>
    </citation>
    <scope>NUCLEOTIDE SEQUENCE [LARGE SCALE GENOMIC DNA]</scope>
    <source>
        <strain evidence="14 15">ATCC:BAA-2147</strain>
    </source>
</reference>
<comment type="catalytic activity">
    <reaction evidence="10">
        <text>ATP + H2O = ADP + phosphate + H(+)</text>
        <dbReference type="Rhea" id="RHEA:13065"/>
        <dbReference type="ChEBI" id="CHEBI:15377"/>
        <dbReference type="ChEBI" id="CHEBI:15378"/>
        <dbReference type="ChEBI" id="CHEBI:30616"/>
        <dbReference type="ChEBI" id="CHEBI:43474"/>
        <dbReference type="ChEBI" id="CHEBI:456216"/>
        <dbReference type="EC" id="5.6.2.4"/>
    </reaction>
</comment>
<dbReference type="Pfam" id="PF00580">
    <property type="entry name" value="UvrD-helicase"/>
    <property type="match status" value="1"/>
</dbReference>
<dbReference type="GO" id="GO:0003677">
    <property type="term" value="F:DNA binding"/>
    <property type="evidence" value="ECO:0007669"/>
    <property type="project" value="UniProtKB-KW"/>
</dbReference>
<dbReference type="PANTHER" id="PTHR11070:SF2">
    <property type="entry name" value="ATP-DEPENDENT DNA HELICASE SRS2"/>
    <property type="match status" value="1"/>
</dbReference>
<evidence type="ECO:0000256" key="6">
    <source>
        <dbReference type="ARBA" id="ARBA00023125"/>
    </source>
</evidence>
<dbReference type="GO" id="GO:0016887">
    <property type="term" value="F:ATP hydrolysis activity"/>
    <property type="evidence" value="ECO:0007669"/>
    <property type="project" value="RHEA"/>
</dbReference>
<dbReference type="OrthoDB" id="9810135at2"/>
<dbReference type="Gene3D" id="1.10.10.160">
    <property type="match status" value="1"/>
</dbReference>
<dbReference type="Gene3D" id="1.10.486.10">
    <property type="entry name" value="PCRA, domain 4"/>
    <property type="match status" value="1"/>
</dbReference>
<dbReference type="CDD" id="cd18807">
    <property type="entry name" value="SF1_C_UvrD"/>
    <property type="match status" value="1"/>
</dbReference>
<feature type="binding site" evidence="11">
    <location>
        <begin position="31"/>
        <end position="38"/>
    </location>
    <ligand>
        <name>ATP</name>
        <dbReference type="ChEBI" id="CHEBI:30616"/>
    </ligand>
</feature>
<dbReference type="Pfam" id="PF13361">
    <property type="entry name" value="UvrD_C"/>
    <property type="match status" value="1"/>
</dbReference>
<protein>
    <recommendedName>
        <fullName evidence="9">DNA 3'-5' helicase</fullName>
        <ecNumber evidence="9">5.6.2.4</ecNumber>
    </recommendedName>
</protein>
<name>A0A5B8J6H1_9MOLU</name>
<gene>
    <name evidence="14" type="ORF">FRW55_00960</name>
</gene>
<keyword evidence="3 11" id="KW-0378">Hydrolase</keyword>
<evidence type="ECO:0000256" key="9">
    <source>
        <dbReference type="ARBA" id="ARBA00034808"/>
    </source>
</evidence>
<keyword evidence="2 11" id="KW-0547">Nucleotide-binding</keyword>
<accession>A0A5B8J6H1</accession>
<dbReference type="RefSeq" id="WP_146368354.1">
    <property type="nucleotide sequence ID" value="NZ_CP042295.1"/>
</dbReference>
<dbReference type="InterPro" id="IPR000212">
    <property type="entry name" value="DNA_helicase_UvrD/REP"/>
</dbReference>
<feature type="domain" description="UvrD-like helicase C-terminal" evidence="13">
    <location>
        <begin position="290"/>
        <end position="567"/>
    </location>
</feature>
<evidence type="ECO:0000256" key="5">
    <source>
        <dbReference type="ARBA" id="ARBA00022840"/>
    </source>
</evidence>
<dbReference type="Gene3D" id="3.40.50.300">
    <property type="entry name" value="P-loop containing nucleotide triphosphate hydrolases"/>
    <property type="match status" value="2"/>
</dbReference>
<evidence type="ECO:0000256" key="3">
    <source>
        <dbReference type="ARBA" id="ARBA00022801"/>
    </source>
</evidence>
<evidence type="ECO:0000256" key="1">
    <source>
        <dbReference type="ARBA" id="ARBA00009922"/>
    </source>
</evidence>
<dbReference type="SUPFAM" id="SSF52540">
    <property type="entry name" value="P-loop containing nucleoside triphosphate hydrolases"/>
    <property type="match status" value="1"/>
</dbReference>
<sequence length="720" mass="83076">MKINNISLLDDLNEQQKEAVQYFNSSLRIIAGPGSGKTKVLTRKVAYLINDLGITPNKILAVTFTNKAANEMSERIRQYCDADTDKLNISTFHALCAKILRIEYLSAELKSDFLIIDEIDKKDILSNIYKELNISKSQITFSNMIQKISWYKNTKISLDELAKEMEISIDDPIILAIKSYEHELAAKRMVDFDDLIIRVEALFDKHPEIAKKWSEKFSFILVDEFQDTSVSQYNIVKKLINKDTHITIVGDPDQTIYNWRGADVSLILDFHKDFSDTKTIVLQTNYRSTKKIVNAANQLIVHNKKRYVKDLITDNEVGVDIEFFHAFNMEAEARWVVQKINELKKNKIQLKNIAILYRSNFYSRPFEEALIKENINHKIFNGVKFFQREEIKNSIAFLRILYDGSDLAFERVVNIPTRGIGETTLEKCVEIAKNNKKTLFNTFMQDFKTLPIRANIIREKLYPFLYSIKKHSALLKSEKHKMKISEVLRLFLEDIGYLKSIENISNLRGSAVDNVNELIESIKNWEEQNPDKGVKEYLEMVSLLSSSDEFDTGTNYVSLMTIHSAKGLEFDNVFIVGMSENIFPSVRSINDSNPELVEEERRLAYVAVTRARKRLFISDSRGIVLGTRIDKSPSRFIKEMGIDIEKFILVQDDHLSFDTDLVDDEHQNDKIIVGDFISHNIFGEGEVLEVNNSDIIVSFVVDNKTRTLRKNHPAIKLIRK</sequence>
<dbReference type="InterPro" id="IPR027417">
    <property type="entry name" value="P-loop_NTPase"/>
</dbReference>
<dbReference type="KEGG" id="mans:FRW55_00960"/>
<keyword evidence="4 11" id="KW-0347">Helicase</keyword>
<dbReference type="PROSITE" id="PS51217">
    <property type="entry name" value="UVRD_HELICASE_CTER"/>
    <property type="match status" value="1"/>
</dbReference>
<evidence type="ECO:0000256" key="7">
    <source>
        <dbReference type="ARBA" id="ARBA00023235"/>
    </source>
</evidence>
<feature type="domain" description="UvrD-like helicase ATP-binding" evidence="12">
    <location>
        <begin position="10"/>
        <end position="289"/>
    </location>
</feature>
<dbReference type="GO" id="GO:0000725">
    <property type="term" value="P:recombinational repair"/>
    <property type="evidence" value="ECO:0007669"/>
    <property type="project" value="TreeGrafter"/>
</dbReference>
<evidence type="ECO:0000256" key="10">
    <source>
        <dbReference type="ARBA" id="ARBA00048988"/>
    </source>
</evidence>
<proteinExistence type="inferred from homology"/>
<dbReference type="GO" id="GO:0033202">
    <property type="term" value="C:DNA helicase complex"/>
    <property type="evidence" value="ECO:0007669"/>
    <property type="project" value="TreeGrafter"/>
</dbReference>
<dbReference type="GO" id="GO:0005524">
    <property type="term" value="F:ATP binding"/>
    <property type="evidence" value="ECO:0007669"/>
    <property type="project" value="UniProtKB-UniRule"/>
</dbReference>
<evidence type="ECO:0000259" key="13">
    <source>
        <dbReference type="PROSITE" id="PS51217"/>
    </source>
</evidence>
<comment type="similarity">
    <text evidence="1">Belongs to the helicase family. UvrD subfamily.</text>
</comment>
<evidence type="ECO:0000256" key="8">
    <source>
        <dbReference type="ARBA" id="ARBA00034617"/>
    </source>
</evidence>
<dbReference type="PANTHER" id="PTHR11070">
    <property type="entry name" value="UVRD / RECB / PCRA DNA HELICASE FAMILY MEMBER"/>
    <property type="match status" value="1"/>
</dbReference>
<evidence type="ECO:0000256" key="2">
    <source>
        <dbReference type="ARBA" id="ARBA00022741"/>
    </source>
</evidence>